<evidence type="ECO:0000256" key="9">
    <source>
        <dbReference type="PROSITE-ProRule" id="PRU01193"/>
    </source>
</evidence>
<evidence type="ECO:0000256" key="4">
    <source>
        <dbReference type="ARBA" id="ARBA00022737"/>
    </source>
</evidence>
<dbReference type="Pfam" id="PF00571">
    <property type="entry name" value="CBS"/>
    <property type="match status" value="2"/>
</dbReference>
<dbReference type="PROSITE" id="PS51371">
    <property type="entry name" value="CBS"/>
    <property type="match status" value="2"/>
</dbReference>
<evidence type="ECO:0000256" key="2">
    <source>
        <dbReference type="ARBA" id="ARBA00022475"/>
    </source>
</evidence>
<evidence type="ECO:0000256" key="7">
    <source>
        <dbReference type="ARBA" id="ARBA00023136"/>
    </source>
</evidence>
<dbReference type="OrthoDB" id="9798188at2"/>
<evidence type="ECO:0000313" key="14">
    <source>
        <dbReference type="Proteomes" id="UP000295741"/>
    </source>
</evidence>
<evidence type="ECO:0000256" key="1">
    <source>
        <dbReference type="ARBA" id="ARBA00004651"/>
    </source>
</evidence>
<evidence type="ECO:0000313" key="13">
    <source>
        <dbReference type="EMBL" id="TDO25718.1"/>
    </source>
</evidence>
<keyword evidence="14" id="KW-1185">Reference proteome</keyword>
<keyword evidence="5 9" id="KW-1133">Transmembrane helix</keyword>
<keyword evidence="3 9" id="KW-0812">Transmembrane</keyword>
<evidence type="ECO:0000256" key="10">
    <source>
        <dbReference type="SAM" id="Phobius"/>
    </source>
</evidence>
<feature type="domain" description="CBS" evidence="11">
    <location>
        <begin position="276"/>
        <end position="336"/>
    </location>
</feature>
<evidence type="ECO:0000256" key="6">
    <source>
        <dbReference type="ARBA" id="ARBA00023122"/>
    </source>
</evidence>
<dbReference type="Pfam" id="PF03471">
    <property type="entry name" value="CorC_HlyC"/>
    <property type="match status" value="1"/>
</dbReference>
<dbReference type="Proteomes" id="UP000295741">
    <property type="component" value="Unassembled WGS sequence"/>
</dbReference>
<keyword evidence="6 8" id="KW-0129">CBS domain</keyword>
<dbReference type="PANTHER" id="PTHR43099">
    <property type="entry name" value="UPF0053 PROTEIN YRKA"/>
    <property type="match status" value="1"/>
</dbReference>
<dbReference type="RefSeq" id="WP_133475212.1">
    <property type="nucleotide sequence ID" value="NZ_SNWP01000012.1"/>
</dbReference>
<reference evidence="13 14" key="1">
    <citation type="submission" date="2019-03" db="EMBL/GenBank/DDBJ databases">
        <title>Genomic Encyclopedia of Archaeal and Bacterial Type Strains, Phase II (KMG-II): from individual species to whole genera.</title>
        <authorList>
            <person name="Goeker M."/>
        </authorList>
    </citation>
    <scope>NUCLEOTIDE SEQUENCE [LARGE SCALE GENOMIC DNA]</scope>
    <source>
        <strain evidence="13 14">DSM 28323</strain>
    </source>
</reference>
<gene>
    <name evidence="13" type="ORF">BC659_2641</name>
</gene>
<dbReference type="InterPro" id="IPR044751">
    <property type="entry name" value="Ion_transp-like_CBS"/>
</dbReference>
<dbReference type="InterPro" id="IPR016169">
    <property type="entry name" value="FAD-bd_PCMH_sub2"/>
</dbReference>
<feature type="transmembrane region" description="Helical" evidence="10">
    <location>
        <begin position="96"/>
        <end position="116"/>
    </location>
</feature>
<dbReference type="InterPro" id="IPR051676">
    <property type="entry name" value="UPF0053_domain"/>
</dbReference>
<comment type="caution">
    <text evidence="13">The sequence shown here is derived from an EMBL/GenBank/DDBJ whole genome shotgun (WGS) entry which is preliminary data.</text>
</comment>
<proteinExistence type="predicted"/>
<dbReference type="SUPFAM" id="SSF54631">
    <property type="entry name" value="CBS-domain pair"/>
    <property type="match status" value="1"/>
</dbReference>
<dbReference type="InterPro" id="IPR036318">
    <property type="entry name" value="FAD-bd_PCMH-like_sf"/>
</dbReference>
<dbReference type="InterPro" id="IPR002550">
    <property type="entry name" value="CNNM"/>
</dbReference>
<dbReference type="SMART" id="SM00116">
    <property type="entry name" value="CBS"/>
    <property type="match status" value="2"/>
</dbReference>
<name>A0A4V3C4E9_9BACT</name>
<feature type="domain" description="CNNM transmembrane" evidence="12">
    <location>
        <begin position="1"/>
        <end position="196"/>
    </location>
</feature>
<dbReference type="Gene3D" id="3.30.465.10">
    <property type="match status" value="1"/>
</dbReference>
<feature type="transmembrane region" description="Helical" evidence="10">
    <location>
        <begin position="6"/>
        <end position="25"/>
    </location>
</feature>
<feature type="transmembrane region" description="Helical" evidence="10">
    <location>
        <begin position="55"/>
        <end position="76"/>
    </location>
</feature>
<dbReference type="GO" id="GO:0005886">
    <property type="term" value="C:plasma membrane"/>
    <property type="evidence" value="ECO:0007669"/>
    <property type="project" value="UniProtKB-SubCell"/>
</dbReference>
<dbReference type="PANTHER" id="PTHR43099:SF5">
    <property type="entry name" value="HLYC_CORC FAMILY TRANSPORTER"/>
    <property type="match status" value="1"/>
</dbReference>
<evidence type="ECO:0000256" key="8">
    <source>
        <dbReference type="PROSITE-ProRule" id="PRU00703"/>
    </source>
</evidence>
<accession>A0A4V3C4E9</accession>
<dbReference type="AlphaFoldDB" id="A0A4V3C4E9"/>
<evidence type="ECO:0000259" key="11">
    <source>
        <dbReference type="PROSITE" id="PS51371"/>
    </source>
</evidence>
<comment type="subcellular location">
    <subcellularLocation>
        <location evidence="1">Cell membrane</location>
        <topology evidence="1">Multi-pass membrane protein</topology>
    </subcellularLocation>
</comment>
<evidence type="ECO:0000259" key="12">
    <source>
        <dbReference type="PROSITE" id="PS51846"/>
    </source>
</evidence>
<evidence type="ECO:0000256" key="3">
    <source>
        <dbReference type="ARBA" id="ARBA00022692"/>
    </source>
</evidence>
<dbReference type="Pfam" id="PF01595">
    <property type="entry name" value="CNNM"/>
    <property type="match status" value="1"/>
</dbReference>
<dbReference type="EMBL" id="SNWP01000012">
    <property type="protein sequence ID" value="TDO25718.1"/>
    <property type="molecule type" value="Genomic_DNA"/>
</dbReference>
<dbReference type="InterPro" id="IPR005170">
    <property type="entry name" value="Transptr-assoc_dom"/>
</dbReference>
<organism evidence="13 14">
    <name type="scientific">Sediminibacterium goheungense</name>
    <dbReference type="NCBI Taxonomy" id="1086393"/>
    <lineage>
        <taxon>Bacteria</taxon>
        <taxon>Pseudomonadati</taxon>
        <taxon>Bacteroidota</taxon>
        <taxon>Chitinophagia</taxon>
        <taxon>Chitinophagales</taxon>
        <taxon>Chitinophagaceae</taxon>
        <taxon>Sediminibacterium</taxon>
    </lineage>
</organism>
<dbReference type="InterPro" id="IPR000644">
    <property type="entry name" value="CBS_dom"/>
</dbReference>
<dbReference type="CDD" id="cd04590">
    <property type="entry name" value="CBS_pair_CorC_HlyC_assoc"/>
    <property type="match status" value="1"/>
</dbReference>
<dbReference type="SUPFAM" id="SSF56176">
    <property type="entry name" value="FAD-binding/transporter-associated domain-like"/>
    <property type="match status" value="1"/>
</dbReference>
<dbReference type="InterPro" id="IPR046342">
    <property type="entry name" value="CBS_dom_sf"/>
</dbReference>
<keyword evidence="7 9" id="KW-0472">Membrane</keyword>
<dbReference type="GO" id="GO:0050660">
    <property type="term" value="F:flavin adenine dinucleotide binding"/>
    <property type="evidence" value="ECO:0007669"/>
    <property type="project" value="InterPro"/>
</dbReference>
<feature type="domain" description="CBS" evidence="11">
    <location>
        <begin position="215"/>
        <end position="275"/>
    </location>
</feature>
<keyword evidence="2" id="KW-1003">Cell membrane</keyword>
<dbReference type="Gene3D" id="3.10.580.10">
    <property type="entry name" value="CBS-domain"/>
    <property type="match status" value="1"/>
</dbReference>
<keyword evidence="4" id="KW-0677">Repeat</keyword>
<protein>
    <submittedName>
        <fullName evidence="13">Putative hemolysin</fullName>
    </submittedName>
</protein>
<evidence type="ECO:0000256" key="5">
    <source>
        <dbReference type="ARBA" id="ARBA00022989"/>
    </source>
</evidence>
<dbReference type="PROSITE" id="PS51846">
    <property type="entry name" value="CNNM"/>
    <property type="match status" value="1"/>
</dbReference>
<dbReference type="SMART" id="SM01091">
    <property type="entry name" value="CorC_HlyC"/>
    <property type="match status" value="1"/>
</dbReference>
<sequence>MTEVLIILGLIILNGFFSMAEIALVSARKARLEAQAAKGDVDARRALELANHPDTFLSTIQIGITLVGVLTGIYSGDTFKEPLKAWLEGYQINSDYAGTIATIIIVIIVTYLSLVLGELVPKRIGLSNPEGIAKSVAGPMRIVSWITYPFIWLLSKSSHVIIRLLNMKPNDNQVTEEEIKAIISEGTEQGTIEEAEQEIIERVFHLSDRNITSLMTHRSDIVWLEVDDTVLVVRDEVMENMHSVYPVCEKDIDHIKGVVSLKDLFAAEPGSSISDLMKDAMYVPENNTAYQVLEKFKQTKIHHCFIVDEYGSVLGLITLNDILEAIVGDIPQEEDEAYEITERADGSFLVDAQIPFYDFLTHFDKTEWMMEGDRDFDTLAGFIIHELEKIPVTGDTLDWKMFKFEIVDMDQHRIDKILVSLSE</sequence>